<proteinExistence type="predicted"/>
<keyword evidence="4" id="KW-1185">Reference proteome</keyword>
<dbReference type="Pfam" id="PF02861">
    <property type="entry name" value="Clp_N"/>
    <property type="match status" value="2"/>
</dbReference>
<name>A0A7Y9DLW5_9ACTN</name>
<keyword evidence="3" id="KW-0645">Protease</keyword>
<dbReference type="SUPFAM" id="SSF81923">
    <property type="entry name" value="Double Clp-N motif"/>
    <property type="match status" value="2"/>
</dbReference>
<dbReference type="InterPro" id="IPR036628">
    <property type="entry name" value="Clp_N_dom_sf"/>
</dbReference>
<organism evidence="3 4">
    <name type="scientific">Kineococcus aurantiacus</name>
    <dbReference type="NCBI Taxonomy" id="37633"/>
    <lineage>
        <taxon>Bacteria</taxon>
        <taxon>Bacillati</taxon>
        <taxon>Actinomycetota</taxon>
        <taxon>Actinomycetes</taxon>
        <taxon>Kineosporiales</taxon>
        <taxon>Kineosporiaceae</taxon>
        <taxon>Kineococcus</taxon>
    </lineage>
</organism>
<reference evidence="3 4" key="1">
    <citation type="submission" date="2020-07" db="EMBL/GenBank/DDBJ databases">
        <title>Sequencing the genomes of 1000 actinobacteria strains.</title>
        <authorList>
            <person name="Klenk H.-P."/>
        </authorList>
    </citation>
    <scope>NUCLEOTIDE SEQUENCE [LARGE SCALE GENOMIC DNA]</scope>
    <source>
        <strain evidence="3 4">DSM 7487</strain>
    </source>
</reference>
<evidence type="ECO:0000313" key="3">
    <source>
        <dbReference type="EMBL" id="NYD22991.1"/>
    </source>
</evidence>
<comment type="caution">
    <text evidence="3">The sequence shown here is derived from an EMBL/GenBank/DDBJ whole genome shotgun (WGS) entry which is preliminary data.</text>
</comment>
<dbReference type="EMBL" id="JACCBB010000001">
    <property type="protein sequence ID" value="NYD22991.1"/>
    <property type="molecule type" value="Genomic_DNA"/>
</dbReference>
<keyword evidence="3" id="KW-0378">Hydrolase</keyword>
<keyword evidence="1" id="KW-0677">Repeat</keyword>
<evidence type="ECO:0000256" key="1">
    <source>
        <dbReference type="PROSITE-ProRule" id="PRU01251"/>
    </source>
</evidence>
<dbReference type="GO" id="GO:0008233">
    <property type="term" value="F:peptidase activity"/>
    <property type="evidence" value="ECO:0007669"/>
    <property type="project" value="UniProtKB-KW"/>
</dbReference>
<accession>A0A7Y9DLW5</accession>
<dbReference type="RefSeq" id="WP_179752390.1">
    <property type="nucleotide sequence ID" value="NZ_BAAAGN010000001.1"/>
</dbReference>
<keyword evidence="3" id="KW-0547">Nucleotide-binding</keyword>
<dbReference type="Gene3D" id="1.10.1780.10">
    <property type="entry name" value="Clp, N-terminal domain"/>
    <property type="match status" value="2"/>
</dbReference>
<sequence>MFERFTQPARSAVTAAQDEARALGHERIGDAHVLLGLLVTPGLAQRLLAEAGADLARVRELVRAPADETEALRSLGIDLEEVRRRAEESFGPGALERGPRRRRLFGRGAPSTHVPFDRSGKKVLEDSLRAALSLRHKTIGTEHLLLAILGRPEGAAAGVLRAAGVDLDRETATERVLREVRRSA</sequence>
<protein>
    <submittedName>
        <fullName evidence="3">ATP-dependent Clp protease ATP-binding subunit ClpA</fullName>
    </submittedName>
</protein>
<dbReference type="PROSITE" id="PS51903">
    <property type="entry name" value="CLP_R"/>
    <property type="match status" value="1"/>
</dbReference>
<dbReference type="GO" id="GO:0006508">
    <property type="term" value="P:proteolysis"/>
    <property type="evidence" value="ECO:0007669"/>
    <property type="project" value="UniProtKB-KW"/>
</dbReference>
<evidence type="ECO:0000259" key="2">
    <source>
        <dbReference type="PROSITE" id="PS51903"/>
    </source>
</evidence>
<keyword evidence="3" id="KW-0067">ATP-binding</keyword>
<dbReference type="GO" id="GO:0005524">
    <property type="term" value="F:ATP binding"/>
    <property type="evidence" value="ECO:0007669"/>
    <property type="project" value="UniProtKB-KW"/>
</dbReference>
<evidence type="ECO:0000313" key="4">
    <source>
        <dbReference type="Proteomes" id="UP000521922"/>
    </source>
</evidence>
<dbReference type="Proteomes" id="UP000521922">
    <property type="component" value="Unassembled WGS sequence"/>
</dbReference>
<feature type="domain" description="Clp R" evidence="2">
    <location>
        <begin position="2"/>
        <end position="183"/>
    </location>
</feature>
<dbReference type="InterPro" id="IPR004176">
    <property type="entry name" value="Clp_R_N"/>
</dbReference>
<gene>
    <name evidence="3" type="ORF">BJ968_002531</name>
</gene>
<dbReference type="AlphaFoldDB" id="A0A7Y9DLW5"/>